<proteinExistence type="predicted"/>
<organism evidence="3 4">
    <name type="scientific">Curtobacterium pusillum</name>
    <dbReference type="NCBI Taxonomy" id="69373"/>
    <lineage>
        <taxon>Bacteria</taxon>
        <taxon>Bacillati</taxon>
        <taxon>Actinomycetota</taxon>
        <taxon>Actinomycetes</taxon>
        <taxon>Micrococcales</taxon>
        <taxon>Microbacteriaceae</taxon>
        <taxon>Curtobacterium</taxon>
    </lineage>
</organism>
<protein>
    <recommendedName>
        <fullName evidence="5">Lipoprotein</fullName>
    </recommendedName>
</protein>
<dbReference type="RefSeq" id="WP_182515634.1">
    <property type="nucleotide sequence ID" value="NZ_JACGXP010000002.1"/>
</dbReference>
<evidence type="ECO:0000256" key="1">
    <source>
        <dbReference type="SAM" id="MobiDB-lite"/>
    </source>
</evidence>
<evidence type="ECO:0000313" key="3">
    <source>
        <dbReference type="EMBL" id="MBA8990111.1"/>
    </source>
</evidence>
<dbReference type="Proteomes" id="UP000590225">
    <property type="component" value="Unassembled WGS sequence"/>
</dbReference>
<evidence type="ECO:0000313" key="4">
    <source>
        <dbReference type="Proteomes" id="UP000590225"/>
    </source>
</evidence>
<reference evidence="3 4" key="1">
    <citation type="submission" date="2020-07" db="EMBL/GenBank/DDBJ databases">
        <title>Above-ground endophytic microbial communities from plants in different locations in the United States.</title>
        <authorList>
            <person name="Frank C."/>
        </authorList>
    </citation>
    <scope>NUCLEOTIDE SEQUENCE [LARGE SCALE GENOMIC DNA]</scope>
    <source>
        <strain evidence="3 4">WPL5_2</strain>
    </source>
</reference>
<sequence>MITVRRAIAASVLVAAGIGLTGCTTGAESEPEDSLDPSATSGVSASGTSPIVFAFVCSVGSSDRTETYTTYSAVWADRRTDCTAERITGTEMSSQQRAAVDAADGDATLEELAAGCAVQGSGRWAGTIGSAAEAHVAAGLLEYCPGHPETAHLRDAIAAWRS</sequence>
<feature type="chain" id="PRO_5043935361" description="Lipoprotein" evidence="2">
    <location>
        <begin position="27"/>
        <end position="162"/>
    </location>
</feature>
<gene>
    <name evidence="3" type="ORF">FHW23_001357</name>
</gene>
<dbReference type="AlphaFoldDB" id="A0AAW3T4C6"/>
<name>A0AAW3T4C6_9MICO</name>
<dbReference type="PROSITE" id="PS51257">
    <property type="entry name" value="PROKAR_LIPOPROTEIN"/>
    <property type="match status" value="1"/>
</dbReference>
<feature type="signal peptide" evidence="2">
    <location>
        <begin position="1"/>
        <end position="26"/>
    </location>
</feature>
<feature type="region of interest" description="Disordered" evidence="1">
    <location>
        <begin position="25"/>
        <end position="44"/>
    </location>
</feature>
<evidence type="ECO:0000256" key="2">
    <source>
        <dbReference type="SAM" id="SignalP"/>
    </source>
</evidence>
<accession>A0AAW3T4C6</accession>
<evidence type="ECO:0008006" key="5">
    <source>
        <dbReference type="Google" id="ProtNLM"/>
    </source>
</evidence>
<keyword evidence="2" id="KW-0732">Signal</keyword>
<dbReference type="EMBL" id="JACGXP010000002">
    <property type="protein sequence ID" value="MBA8990111.1"/>
    <property type="molecule type" value="Genomic_DNA"/>
</dbReference>
<comment type="caution">
    <text evidence="3">The sequence shown here is derived from an EMBL/GenBank/DDBJ whole genome shotgun (WGS) entry which is preliminary data.</text>
</comment>